<gene>
    <name evidence="1" type="ORF">NDU88_002805</name>
</gene>
<dbReference type="PANTHER" id="PTHR21301">
    <property type="entry name" value="REVERSE TRANSCRIPTASE"/>
    <property type="match status" value="1"/>
</dbReference>
<sequence>MNDRSDSTFVHGKCIVLLDTNKYKEKMQHMLAIPEHYSKGKANWETLTRCEIQQICHKVRIKGLICDQEYEYLNPQRTRTPVLYGVPKIHKSEVDPPFRPIVSTVGPITEPLSKYVEMFLKQRVVCLPAYVRDTGHIISKLEGIPFDPETQILVTMDIEALFTNIPQTQDLKAVAQIFGTESMTDHLDFVLQCLKIVLDQNYFMFDGDIYQQKK</sequence>
<accession>A0AAV7PB25</accession>
<dbReference type="EMBL" id="JANPWB010000011">
    <property type="protein sequence ID" value="KAJ1124344.1"/>
    <property type="molecule type" value="Genomic_DNA"/>
</dbReference>
<dbReference type="AlphaFoldDB" id="A0AAV7PB25"/>
<keyword evidence="2" id="KW-1185">Reference proteome</keyword>
<evidence type="ECO:0000313" key="2">
    <source>
        <dbReference type="Proteomes" id="UP001066276"/>
    </source>
</evidence>
<dbReference type="Proteomes" id="UP001066276">
    <property type="component" value="Chromosome 7"/>
</dbReference>
<name>A0AAV7PB25_PLEWA</name>
<organism evidence="1 2">
    <name type="scientific">Pleurodeles waltl</name>
    <name type="common">Iberian ribbed newt</name>
    <dbReference type="NCBI Taxonomy" id="8319"/>
    <lineage>
        <taxon>Eukaryota</taxon>
        <taxon>Metazoa</taxon>
        <taxon>Chordata</taxon>
        <taxon>Craniata</taxon>
        <taxon>Vertebrata</taxon>
        <taxon>Euteleostomi</taxon>
        <taxon>Amphibia</taxon>
        <taxon>Batrachia</taxon>
        <taxon>Caudata</taxon>
        <taxon>Salamandroidea</taxon>
        <taxon>Salamandridae</taxon>
        <taxon>Pleurodelinae</taxon>
        <taxon>Pleurodeles</taxon>
    </lineage>
</organism>
<proteinExistence type="predicted"/>
<evidence type="ECO:0000313" key="1">
    <source>
        <dbReference type="EMBL" id="KAJ1124344.1"/>
    </source>
</evidence>
<evidence type="ECO:0008006" key="3">
    <source>
        <dbReference type="Google" id="ProtNLM"/>
    </source>
</evidence>
<reference evidence="1" key="1">
    <citation type="journal article" date="2022" name="bioRxiv">
        <title>Sequencing and chromosome-scale assembly of the giantPleurodeles waltlgenome.</title>
        <authorList>
            <person name="Brown T."/>
            <person name="Elewa A."/>
            <person name="Iarovenko S."/>
            <person name="Subramanian E."/>
            <person name="Araus A.J."/>
            <person name="Petzold A."/>
            <person name="Susuki M."/>
            <person name="Suzuki K.-i.T."/>
            <person name="Hayashi T."/>
            <person name="Toyoda A."/>
            <person name="Oliveira C."/>
            <person name="Osipova E."/>
            <person name="Leigh N.D."/>
            <person name="Simon A."/>
            <person name="Yun M.H."/>
        </authorList>
    </citation>
    <scope>NUCLEOTIDE SEQUENCE</scope>
    <source>
        <strain evidence="1">20211129_DDA</strain>
        <tissue evidence="1">Liver</tissue>
    </source>
</reference>
<dbReference type="PANTHER" id="PTHR21301:SF12">
    <property type="match status" value="1"/>
</dbReference>
<protein>
    <recommendedName>
        <fullName evidence="3">Reverse transcriptase domain-containing protein</fullName>
    </recommendedName>
</protein>
<comment type="caution">
    <text evidence="1">The sequence shown here is derived from an EMBL/GenBank/DDBJ whole genome shotgun (WGS) entry which is preliminary data.</text>
</comment>